<protein>
    <recommendedName>
        <fullName evidence="3">Reverse transcriptase Ty1/copia-type domain-containing protein</fullName>
    </recommendedName>
</protein>
<accession>A0AAV3R827</accession>
<dbReference type="PANTHER" id="PTHR11439">
    <property type="entry name" value="GAG-POL-RELATED RETROTRANSPOSON"/>
    <property type="match status" value="1"/>
</dbReference>
<proteinExistence type="predicted"/>
<gene>
    <name evidence="1" type="ORF">LIER_26357</name>
</gene>
<evidence type="ECO:0000313" key="2">
    <source>
        <dbReference type="Proteomes" id="UP001454036"/>
    </source>
</evidence>
<organism evidence="1 2">
    <name type="scientific">Lithospermum erythrorhizon</name>
    <name type="common">Purple gromwell</name>
    <name type="synonym">Lithospermum officinale var. erythrorhizon</name>
    <dbReference type="NCBI Taxonomy" id="34254"/>
    <lineage>
        <taxon>Eukaryota</taxon>
        <taxon>Viridiplantae</taxon>
        <taxon>Streptophyta</taxon>
        <taxon>Embryophyta</taxon>
        <taxon>Tracheophyta</taxon>
        <taxon>Spermatophyta</taxon>
        <taxon>Magnoliopsida</taxon>
        <taxon>eudicotyledons</taxon>
        <taxon>Gunneridae</taxon>
        <taxon>Pentapetalae</taxon>
        <taxon>asterids</taxon>
        <taxon>lamiids</taxon>
        <taxon>Boraginales</taxon>
        <taxon>Boraginaceae</taxon>
        <taxon>Boraginoideae</taxon>
        <taxon>Lithospermeae</taxon>
        <taxon>Lithospermum</taxon>
    </lineage>
</organism>
<dbReference type="EMBL" id="BAABME010008183">
    <property type="protein sequence ID" value="GAA0172552.1"/>
    <property type="molecule type" value="Genomic_DNA"/>
</dbReference>
<dbReference type="Proteomes" id="UP001454036">
    <property type="component" value="Unassembled WGS sequence"/>
</dbReference>
<sequence>MDVHNVFLHGDLFEEVYMRIPPGFPKGRPGQFLHEPRQDHWTAALHVVKYLKGFPGQGILLRTNYDLRLTAEAEYRSMAAVTCELKWLLKSFGVDHPQPMDLKCDRIIRTSHVSTNEQLAAIFMKPLGRKQFEFLLRKLSIHDLHAPT</sequence>
<evidence type="ECO:0008006" key="3">
    <source>
        <dbReference type="Google" id="ProtNLM"/>
    </source>
</evidence>
<comment type="caution">
    <text evidence="1">The sequence shown here is derived from an EMBL/GenBank/DDBJ whole genome shotgun (WGS) entry which is preliminary data.</text>
</comment>
<dbReference type="PANTHER" id="PTHR11439:SF470">
    <property type="entry name" value="CYSTEINE-RICH RLK (RECEPTOR-LIKE PROTEIN KINASE) 8"/>
    <property type="match status" value="1"/>
</dbReference>
<evidence type="ECO:0000313" key="1">
    <source>
        <dbReference type="EMBL" id="GAA0172552.1"/>
    </source>
</evidence>
<dbReference type="AlphaFoldDB" id="A0AAV3R827"/>
<keyword evidence="2" id="KW-1185">Reference proteome</keyword>
<name>A0AAV3R827_LITER</name>
<reference evidence="1 2" key="1">
    <citation type="submission" date="2024-01" db="EMBL/GenBank/DDBJ databases">
        <title>The complete chloroplast genome sequence of Lithospermum erythrorhizon: insights into the phylogenetic relationship among Boraginaceae species and the maternal lineages of purple gromwells.</title>
        <authorList>
            <person name="Okada T."/>
            <person name="Watanabe K."/>
        </authorList>
    </citation>
    <scope>NUCLEOTIDE SEQUENCE [LARGE SCALE GENOMIC DNA]</scope>
</reference>